<dbReference type="SUPFAM" id="SSF81324">
    <property type="entry name" value="Voltage-gated potassium channels"/>
    <property type="match status" value="1"/>
</dbReference>
<evidence type="ECO:0000313" key="4">
    <source>
        <dbReference type="Proteomes" id="UP000678499"/>
    </source>
</evidence>
<keyword evidence="1" id="KW-1133">Transmembrane helix</keyword>
<evidence type="ECO:0000256" key="1">
    <source>
        <dbReference type="SAM" id="Phobius"/>
    </source>
</evidence>
<dbReference type="EMBL" id="CAJPEX010010326">
    <property type="protein sequence ID" value="CAG0925042.1"/>
    <property type="molecule type" value="Genomic_DNA"/>
</dbReference>
<dbReference type="GO" id="GO:0003254">
    <property type="term" value="P:regulation of membrane depolarization"/>
    <property type="evidence" value="ECO:0007669"/>
    <property type="project" value="TreeGrafter"/>
</dbReference>
<dbReference type="InterPro" id="IPR051413">
    <property type="entry name" value="K/Na_HCN_channel"/>
</dbReference>
<dbReference type="PANTHER" id="PTHR45689:SF5">
    <property type="entry name" value="I[[H]] CHANNEL, ISOFORM E"/>
    <property type="match status" value="1"/>
</dbReference>
<feature type="transmembrane region" description="Helical" evidence="1">
    <location>
        <begin position="43"/>
        <end position="62"/>
    </location>
</feature>
<dbReference type="Proteomes" id="UP000678499">
    <property type="component" value="Unassembled WGS sequence"/>
</dbReference>
<dbReference type="Pfam" id="PF08412">
    <property type="entry name" value="Ion_trans_N"/>
    <property type="match status" value="1"/>
</dbReference>
<keyword evidence="1" id="KW-0812">Transmembrane</keyword>
<dbReference type="InterPro" id="IPR013621">
    <property type="entry name" value="Ion_trans_N"/>
</dbReference>
<dbReference type="GO" id="GO:0098855">
    <property type="term" value="C:HCN channel complex"/>
    <property type="evidence" value="ECO:0007669"/>
    <property type="project" value="TreeGrafter"/>
</dbReference>
<protein>
    <recommendedName>
        <fullName evidence="2">Ion transport N-terminal domain-containing protein</fullName>
    </recommendedName>
</protein>
<dbReference type="GO" id="GO:0035725">
    <property type="term" value="P:sodium ion transmembrane transport"/>
    <property type="evidence" value="ECO:0007669"/>
    <property type="project" value="TreeGrafter"/>
</dbReference>
<feature type="domain" description="Ion transport N-terminal" evidence="2">
    <location>
        <begin position="8"/>
        <end position="37"/>
    </location>
</feature>
<evidence type="ECO:0000313" key="3">
    <source>
        <dbReference type="EMBL" id="CAD7284890.1"/>
    </source>
</evidence>
<evidence type="ECO:0000259" key="2">
    <source>
        <dbReference type="Pfam" id="PF08412"/>
    </source>
</evidence>
<name>A0A7R9C2L8_9CRUS</name>
<dbReference type="PANTHER" id="PTHR45689">
    <property type="entry name" value="I[[H]] CHANNEL, ISOFORM E"/>
    <property type="match status" value="1"/>
</dbReference>
<accession>A0A7R9C2L8</accession>
<keyword evidence="1" id="KW-0472">Membrane</keyword>
<dbReference type="OrthoDB" id="421226at2759"/>
<reference evidence="3" key="1">
    <citation type="submission" date="2020-11" db="EMBL/GenBank/DDBJ databases">
        <authorList>
            <person name="Tran Van P."/>
        </authorList>
    </citation>
    <scope>NUCLEOTIDE SEQUENCE</scope>
</reference>
<dbReference type="GO" id="GO:0005249">
    <property type="term" value="F:voltage-gated potassium channel activity"/>
    <property type="evidence" value="ECO:0007669"/>
    <property type="project" value="TreeGrafter"/>
</dbReference>
<dbReference type="EMBL" id="OA892363">
    <property type="protein sequence ID" value="CAD7284890.1"/>
    <property type="molecule type" value="Genomic_DNA"/>
</dbReference>
<sequence>MFDSGVRKLFGGNEGLVSERMRYKATGYFIIHPYSPFRLVWDTWMVLVLLATLLVVPVQVSFTHVGFHKDWMPLCIFGDFCRGCDVFLTFLTGHVGSSWKDVVLDPDQVFKDYLTSWFLRDLTSCIPWDFLFIIANQNRLNFFSRAEAQIRAVHVVRSLSLVRSMSY</sequence>
<dbReference type="AlphaFoldDB" id="A0A7R9C2L8"/>
<proteinExistence type="predicted"/>
<keyword evidence="4" id="KW-1185">Reference proteome</keyword>
<organism evidence="3">
    <name type="scientific">Notodromas monacha</name>
    <dbReference type="NCBI Taxonomy" id="399045"/>
    <lineage>
        <taxon>Eukaryota</taxon>
        <taxon>Metazoa</taxon>
        <taxon>Ecdysozoa</taxon>
        <taxon>Arthropoda</taxon>
        <taxon>Crustacea</taxon>
        <taxon>Oligostraca</taxon>
        <taxon>Ostracoda</taxon>
        <taxon>Podocopa</taxon>
        <taxon>Podocopida</taxon>
        <taxon>Cypridocopina</taxon>
        <taxon>Cypridoidea</taxon>
        <taxon>Cyprididae</taxon>
        <taxon>Notodromas</taxon>
    </lineage>
</organism>
<gene>
    <name evidence="3" type="ORF">NMOB1V02_LOCUS12492</name>
</gene>